<comment type="cofactor">
    <cofactor evidence="1">
        <name>Fe(2+)</name>
        <dbReference type="ChEBI" id="CHEBI:29033"/>
    </cofactor>
</comment>
<evidence type="ECO:0000256" key="4">
    <source>
        <dbReference type="ARBA" id="ARBA00022853"/>
    </source>
</evidence>
<dbReference type="GO" id="GO:0005634">
    <property type="term" value="C:nucleus"/>
    <property type="evidence" value="ECO:0007669"/>
    <property type="project" value="UniProtKB-SubCell"/>
</dbReference>
<dbReference type="EMBL" id="AFYH01231561">
    <property type="status" value="NOT_ANNOTATED_CDS"/>
    <property type="molecule type" value="Genomic_DNA"/>
</dbReference>
<dbReference type="Pfam" id="PF13621">
    <property type="entry name" value="Cupin_8"/>
    <property type="match status" value="1"/>
</dbReference>
<dbReference type="SMART" id="SM00558">
    <property type="entry name" value="JmjC"/>
    <property type="match status" value="1"/>
</dbReference>
<reference evidence="15" key="3">
    <citation type="submission" date="2025-09" db="UniProtKB">
        <authorList>
            <consortium name="Ensembl"/>
        </authorList>
    </citation>
    <scope>IDENTIFICATION</scope>
</reference>
<dbReference type="FunCoup" id="H3ABL3">
    <property type="interactions" value="1884"/>
</dbReference>
<dbReference type="EMBL" id="AFYH01231555">
    <property type="status" value="NOT_ANNOTATED_CDS"/>
    <property type="molecule type" value="Genomic_DNA"/>
</dbReference>
<dbReference type="GO" id="GO:0046872">
    <property type="term" value="F:metal ion binding"/>
    <property type="evidence" value="ECO:0007669"/>
    <property type="project" value="UniProtKB-KW"/>
</dbReference>
<dbReference type="Ensembl" id="ENSLACT00000007093.1">
    <property type="protein sequence ID" value="ENSLACP00000007034.1"/>
    <property type="gene ID" value="ENSLACG00000006244.1"/>
</dbReference>
<dbReference type="GeneTree" id="ENSGT00940000158074"/>
<evidence type="ECO:0000256" key="10">
    <source>
        <dbReference type="ARBA" id="ARBA00023163"/>
    </source>
</evidence>
<organism evidence="15 16">
    <name type="scientific">Latimeria chalumnae</name>
    <name type="common">Coelacanth</name>
    <dbReference type="NCBI Taxonomy" id="7897"/>
    <lineage>
        <taxon>Eukaryota</taxon>
        <taxon>Metazoa</taxon>
        <taxon>Chordata</taxon>
        <taxon>Craniata</taxon>
        <taxon>Vertebrata</taxon>
        <taxon>Euteleostomi</taxon>
        <taxon>Coelacanthiformes</taxon>
        <taxon>Coelacanthidae</taxon>
        <taxon>Latimeria</taxon>
    </lineage>
</organism>
<protein>
    <recommendedName>
        <fullName evidence="13">JmjC domain-containing protein 5</fullName>
    </recommendedName>
</protein>
<dbReference type="eggNOG" id="KOG2132">
    <property type="taxonomic scope" value="Eukaryota"/>
</dbReference>
<evidence type="ECO:0000313" key="16">
    <source>
        <dbReference type="Proteomes" id="UP000008672"/>
    </source>
</evidence>
<evidence type="ECO:0000256" key="7">
    <source>
        <dbReference type="ARBA" id="ARBA00023004"/>
    </source>
</evidence>
<dbReference type="GeneID" id="102360974"/>
<dbReference type="GO" id="GO:0010468">
    <property type="term" value="P:regulation of gene expression"/>
    <property type="evidence" value="ECO:0007669"/>
    <property type="project" value="UniProtKB-ARBA"/>
</dbReference>
<dbReference type="OrthoDB" id="47172at2759"/>
<accession>H3ABL3</accession>
<dbReference type="HOGENOM" id="CLU_016785_0_3_1"/>
<keyword evidence="8" id="KW-0805">Transcription regulation</keyword>
<dbReference type="Proteomes" id="UP000008672">
    <property type="component" value="Unassembled WGS sequence"/>
</dbReference>
<keyword evidence="7" id="KW-0408">Iron</keyword>
<gene>
    <name evidence="15" type="primary">KDM8</name>
</gene>
<proteinExistence type="predicted"/>
<dbReference type="InterPro" id="IPR041667">
    <property type="entry name" value="Cupin_8"/>
</dbReference>
<keyword evidence="16" id="KW-1185">Reference proteome</keyword>
<dbReference type="InterPro" id="IPR003347">
    <property type="entry name" value="JmjC_dom"/>
</dbReference>
<evidence type="ECO:0000313" key="15">
    <source>
        <dbReference type="Ensembl" id="ENSLACP00000007034.1"/>
    </source>
</evidence>
<keyword evidence="9" id="KW-0090">Biological rhythms</keyword>
<dbReference type="RefSeq" id="XP_006011588.1">
    <property type="nucleotide sequence ID" value="XM_006011526.2"/>
</dbReference>
<keyword evidence="11" id="KW-0539">Nucleus</keyword>
<evidence type="ECO:0000256" key="8">
    <source>
        <dbReference type="ARBA" id="ARBA00023015"/>
    </source>
</evidence>
<evidence type="ECO:0000259" key="14">
    <source>
        <dbReference type="PROSITE" id="PS51184"/>
    </source>
</evidence>
<dbReference type="OMA" id="KASYQEC"/>
<dbReference type="EMBL" id="AFYH01231557">
    <property type="status" value="NOT_ANNOTATED_CDS"/>
    <property type="molecule type" value="Genomic_DNA"/>
</dbReference>
<dbReference type="CTD" id="79831"/>
<dbReference type="GO" id="GO:0048511">
    <property type="term" value="P:rhythmic process"/>
    <property type="evidence" value="ECO:0007669"/>
    <property type="project" value="UniProtKB-KW"/>
</dbReference>
<keyword evidence="10" id="KW-0804">Transcription</keyword>
<dbReference type="Pfam" id="PF24472">
    <property type="entry name" value="ARM_KDM8_N"/>
    <property type="match status" value="1"/>
</dbReference>
<keyword evidence="6" id="KW-0560">Oxidoreductase</keyword>
<evidence type="ECO:0000256" key="13">
    <source>
        <dbReference type="ARBA" id="ARBA00049800"/>
    </source>
</evidence>
<dbReference type="PROSITE" id="PS51184">
    <property type="entry name" value="JMJC"/>
    <property type="match status" value="1"/>
</dbReference>
<dbReference type="EMBL" id="AFYH01231554">
    <property type="status" value="NOT_ANNOTATED_CDS"/>
    <property type="molecule type" value="Genomic_DNA"/>
</dbReference>
<dbReference type="Bgee" id="ENSLACG00000006244">
    <property type="expression patterns" value="Expressed in pelvic fin and 6 other cell types or tissues"/>
</dbReference>
<dbReference type="EMBL" id="AFYH01231556">
    <property type="status" value="NOT_ANNOTATED_CDS"/>
    <property type="molecule type" value="Genomic_DNA"/>
</dbReference>
<dbReference type="AlphaFoldDB" id="H3ABL3"/>
<sequence length="407" mass="46997">MSTLWNELRLALPATEEEIELTFSEKVDQSILCLLAQVRNLVYNEKNAGGLQISQIVLDYSWEKMNSNTWRDVDKEWRRVYSYGCLFKVLCLCRTENAVEDHIKEAVRTCDMGLLMGAAILDDILIRLVNILKKHLACRKRPVEDAYKSSGRKKMKADSCLVLDIASEKAVPRVHCPSLENFQSSYLLPQKPVILEGIIDHWPALKEHKWSVDYIRGVAGCRTVPVELGSRYTDEGWSQTLMTLDEFIDKYILCQQEQNTVGYLAQHQLFDQIPELKRDISIPDYCCLGEGEEDEITINAWFGPMGTVSPLHQDPQENFLAQVVGRKYIRLFPPDETDKLYPHPTQLLHNTSQVDVENPDLENFPEFEKAEFQECILNPGEVLFIPVKYWHFVRSLDISFSVSFWWS</sequence>
<evidence type="ECO:0000256" key="11">
    <source>
        <dbReference type="ARBA" id="ARBA00023242"/>
    </source>
</evidence>
<evidence type="ECO:0000256" key="2">
    <source>
        <dbReference type="ARBA" id="ARBA00004123"/>
    </source>
</evidence>
<dbReference type="RefSeq" id="XP_006011589.1">
    <property type="nucleotide sequence ID" value="XM_006011527.2"/>
</dbReference>
<feature type="domain" description="JmjC" evidence="14">
    <location>
        <begin position="262"/>
        <end position="407"/>
    </location>
</feature>
<keyword evidence="5" id="KW-0223">Dioxygenase</keyword>
<dbReference type="KEGG" id="lcm:102360974"/>
<dbReference type="EMBL" id="AFYH01231558">
    <property type="status" value="NOT_ANNOTATED_CDS"/>
    <property type="molecule type" value="Genomic_DNA"/>
</dbReference>
<name>H3ABL3_LATCH</name>
<dbReference type="GO" id="GO:0031648">
    <property type="term" value="P:protein destabilization"/>
    <property type="evidence" value="ECO:0007669"/>
    <property type="project" value="UniProtKB-ARBA"/>
</dbReference>
<keyword evidence="3" id="KW-0479">Metal-binding</keyword>
<dbReference type="GO" id="GO:0051864">
    <property type="term" value="F:histone H3K36 demethylase activity"/>
    <property type="evidence" value="ECO:0007669"/>
    <property type="project" value="TreeGrafter"/>
</dbReference>
<reference evidence="16" key="1">
    <citation type="submission" date="2011-08" db="EMBL/GenBank/DDBJ databases">
        <title>The draft genome of Latimeria chalumnae.</title>
        <authorList>
            <person name="Di Palma F."/>
            <person name="Alfoldi J."/>
            <person name="Johnson J."/>
            <person name="Berlin A."/>
            <person name="Gnerre S."/>
            <person name="Jaffe D."/>
            <person name="MacCallum I."/>
            <person name="Young S."/>
            <person name="Walker B.J."/>
            <person name="Lander E."/>
            <person name="Lindblad-Toh K."/>
        </authorList>
    </citation>
    <scope>NUCLEOTIDE SEQUENCE [LARGE SCALE GENOMIC DNA]</scope>
    <source>
        <strain evidence="16">Wild caught</strain>
    </source>
</reference>
<evidence type="ECO:0000256" key="1">
    <source>
        <dbReference type="ARBA" id="ARBA00001954"/>
    </source>
</evidence>
<evidence type="ECO:0000256" key="9">
    <source>
        <dbReference type="ARBA" id="ARBA00023108"/>
    </source>
</evidence>
<dbReference type="InParanoid" id="H3ABL3"/>
<evidence type="ECO:0000256" key="5">
    <source>
        <dbReference type="ARBA" id="ARBA00022964"/>
    </source>
</evidence>
<dbReference type="GO" id="GO:0003682">
    <property type="term" value="F:chromatin binding"/>
    <property type="evidence" value="ECO:0007669"/>
    <property type="project" value="UniProtKB-ARBA"/>
</dbReference>
<dbReference type="STRING" id="7897.ENSLACP00000007034"/>
<dbReference type="FunFam" id="2.60.120.650:FF:000019">
    <property type="entry name" value="Bifunctional peptidase and arginyl-hydroxylase JMJD5"/>
    <property type="match status" value="1"/>
</dbReference>
<keyword evidence="12" id="KW-0131">Cell cycle</keyword>
<dbReference type="EMBL" id="AFYH01231560">
    <property type="status" value="NOT_ANNOTATED_CDS"/>
    <property type="molecule type" value="Genomic_DNA"/>
</dbReference>
<comment type="subcellular location">
    <subcellularLocation>
        <location evidence="2">Nucleus</location>
    </subcellularLocation>
</comment>
<dbReference type="PANTHER" id="PTHR12461">
    <property type="entry name" value="HYPOXIA-INDUCIBLE FACTOR 1 ALPHA INHIBITOR-RELATED"/>
    <property type="match status" value="1"/>
</dbReference>
<dbReference type="PANTHER" id="PTHR12461:SF106">
    <property type="entry name" value="BIFUNCTIONAL PEPTIDASE AND ARGINYL-HYDROXYLASE JMJD5"/>
    <property type="match status" value="1"/>
</dbReference>
<dbReference type="SUPFAM" id="SSF51197">
    <property type="entry name" value="Clavaminate synthase-like"/>
    <property type="match status" value="1"/>
</dbReference>
<dbReference type="InterPro" id="IPR056520">
    <property type="entry name" value="ARM_KDM8_N"/>
</dbReference>
<evidence type="ECO:0000256" key="6">
    <source>
        <dbReference type="ARBA" id="ARBA00023002"/>
    </source>
</evidence>
<dbReference type="EMBL" id="AFYH01231559">
    <property type="status" value="NOT_ANNOTATED_CDS"/>
    <property type="molecule type" value="Genomic_DNA"/>
</dbReference>
<evidence type="ECO:0000256" key="3">
    <source>
        <dbReference type="ARBA" id="ARBA00022723"/>
    </source>
</evidence>
<reference evidence="15" key="2">
    <citation type="submission" date="2025-08" db="UniProtKB">
        <authorList>
            <consortium name="Ensembl"/>
        </authorList>
    </citation>
    <scope>IDENTIFICATION</scope>
</reference>
<keyword evidence="4" id="KW-0156">Chromatin regulator</keyword>
<dbReference type="Gene3D" id="2.60.120.650">
    <property type="entry name" value="Cupin"/>
    <property type="match status" value="1"/>
</dbReference>
<evidence type="ECO:0000256" key="12">
    <source>
        <dbReference type="ARBA" id="ARBA00023306"/>
    </source>
</evidence>